<name>A0ABV0RML4_9TELE</name>
<evidence type="ECO:0000313" key="3">
    <source>
        <dbReference type="Proteomes" id="UP001434883"/>
    </source>
</evidence>
<organism evidence="2 3">
    <name type="scientific">Xenoophorus captivus</name>
    <dbReference type="NCBI Taxonomy" id="1517983"/>
    <lineage>
        <taxon>Eukaryota</taxon>
        <taxon>Metazoa</taxon>
        <taxon>Chordata</taxon>
        <taxon>Craniata</taxon>
        <taxon>Vertebrata</taxon>
        <taxon>Euteleostomi</taxon>
        <taxon>Actinopterygii</taxon>
        <taxon>Neopterygii</taxon>
        <taxon>Teleostei</taxon>
        <taxon>Neoteleostei</taxon>
        <taxon>Acanthomorphata</taxon>
        <taxon>Ovalentaria</taxon>
        <taxon>Atherinomorphae</taxon>
        <taxon>Cyprinodontiformes</taxon>
        <taxon>Goodeidae</taxon>
        <taxon>Xenoophorus</taxon>
    </lineage>
</organism>
<accession>A0ABV0RML4</accession>
<gene>
    <name evidence="2" type="ORF">XENOCAPTIV_029915</name>
</gene>
<evidence type="ECO:0000313" key="2">
    <source>
        <dbReference type="EMBL" id="MEQ2209425.1"/>
    </source>
</evidence>
<dbReference type="Proteomes" id="UP001434883">
    <property type="component" value="Unassembled WGS sequence"/>
</dbReference>
<feature type="non-terminal residue" evidence="2">
    <location>
        <position position="1"/>
    </location>
</feature>
<dbReference type="Pfam" id="PF15467">
    <property type="entry name" value="SGIII"/>
    <property type="match status" value="1"/>
</dbReference>
<protein>
    <submittedName>
        <fullName evidence="2">Uncharacterized protein</fullName>
    </submittedName>
</protein>
<reference evidence="2 3" key="1">
    <citation type="submission" date="2021-06" db="EMBL/GenBank/DDBJ databases">
        <authorList>
            <person name="Palmer J.M."/>
        </authorList>
    </citation>
    <scope>NUCLEOTIDE SEQUENCE [LARGE SCALE GENOMIC DNA]</scope>
    <source>
        <strain evidence="2 3">XC_2019</strain>
        <tissue evidence="2">Muscle</tissue>
    </source>
</reference>
<evidence type="ECO:0000256" key="1">
    <source>
        <dbReference type="SAM" id="MobiDB-lite"/>
    </source>
</evidence>
<dbReference type="InterPro" id="IPR026197">
    <property type="entry name" value="SCG3"/>
</dbReference>
<keyword evidence="3" id="KW-1185">Reference proteome</keyword>
<dbReference type="EMBL" id="JAHRIN010051307">
    <property type="protein sequence ID" value="MEQ2209425.1"/>
    <property type="molecule type" value="Genomic_DNA"/>
</dbReference>
<comment type="caution">
    <text evidence="2">The sequence shown here is derived from an EMBL/GenBank/DDBJ whole genome shotgun (WGS) entry which is preliminary data.</text>
</comment>
<feature type="region of interest" description="Disordered" evidence="1">
    <location>
        <begin position="19"/>
        <end position="61"/>
    </location>
</feature>
<sequence>ADTLEYQVAEALQDLITKNAKNNEIEDMESMDQQSRGEQDDLGPDMVQHETKSHNHGKRQL</sequence>
<proteinExistence type="predicted"/>